<proteinExistence type="predicted"/>
<reference evidence="1 2" key="1">
    <citation type="submission" date="2016-10" db="EMBL/GenBank/DDBJ databases">
        <title>Reductive evolution of mitochondrial metabolism and differential evolution of invasion-related proteins in Cryptosporidium.</title>
        <authorList>
            <person name="Liu S."/>
            <person name="Roellig D.M."/>
            <person name="Guo Y."/>
            <person name="Li N."/>
            <person name="Frace M.A."/>
            <person name="Tang K."/>
            <person name="Zhang L."/>
            <person name="Feng Y."/>
            <person name="Xiao L."/>
        </authorList>
    </citation>
    <scope>NUCLEOTIDE SEQUENCE [LARGE SCALE GENOMIC DNA]</scope>
    <source>
        <strain evidence="1">39726</strain>
    </source>
</reference>
<dbReference type="Proteomes" id="UP000186176">
    <property type="component" value="Unassembled WGS sequence"/>
</dbReference>
<sequence length="203" mass="23136">MSLETIDSLNSTCLSTPRRSRTFEDETATLAPDARRAIRKQLNIEFINGGEWNDESNNSKNEKYFENVYEKNLSTPLIKAITRSSIYTKHFITPKREFVRDSILSTGTPRGKMSQYYLDLTYECISVYGNDSDPESCNEKDQSPISHAEINGGMRNVCMENSQYYNTRLVSLCKRSRDLLELDAGSDSPSELVQIMSKSLRLS</sequence>
<organism evidence="1 2">
    <name type="scientific">Cryptosporidium ubiquitum</name>
    <dbReference type="NCBI Taxonomy" id="857276"/>
    <lineage>
        <taxon>Eukaryota</taxon>
        <taxon>Sar</taxon>
        <taxon>Alveolata</taxon>
        <taxon>Apicomplexa</taxon>
        <taxon>Conoidasida</taxon>
        <taxon>Coccidia</taxon>
        <taxon>Eucoccidiorida</taxon>
        <taxon>Eimeriorina</taxon>
        <taxon>Cryptosporidiidae</taxon>
        <taxon>Cryptosporidium</taxon>
    </lineage>
</organism>
<evidence type="ECO:0000313" key="2">
    <source>
        <dbReference type="Proteomes" id="UP000186176"/>
    </source>
</evidence>
<comment type="caution">
    <text evidence="1">The sequence shown here is derived from an EMBL/GenBank/DDBJ whole genome shotgun (WGS) entry which is preliminary data.</text>
</comment>
<protein>
    <submittedName>
        <fullName evidence="1">Uncharacterized protein</fullName>
    </submittedName>
</protein>
<dbReference type="EMBL" id="LRBP01000012">
    <property type="protein sequence ID" value="OII74396.1"/>
    <property type="molecule type" value="Genomic_DNA"/>
</dbReference>
<dbReference type="VEuPathDB" id="CryptoDB:cubi_01240"/>
<dbReference type="AlphaFoldDB" id="A0A1J4MMZ3"/>
<keyword evidence="2" id="KW-1185">Reference proteome</keyword>
<accession>A0A1J4MMZ3</accession>
<name>A0A1J4MMZ3_9CRYT</name>
<gene>
    <name evidence="1" type="ORF">cubi_01240</name>
</gene>
<dbReference type="RefSeq" id="XP_028875589.1">
    <property type="nucleotide sequence ID" value="XM_029018252.1"/>
</dbReference>
<dbReference type="OrthoDB" id="340707at2759"/>
<dbReference type="GeneID" id="39978031"/>
<evidence type="ECO:0000313" key="1">
    <source>
        <dbReference type="EMBL" id="OII74396.1"/>
    </source>
</evidence>